<keyword evidence="10" id="KW-1185">Reference proteome</keyword>
<feature type="region of interest" description="Disordered" evidence="7">
    <location>
        <begin position="486"/>
        <end position="506"/>
    </location>
</feature>
<feature type="compositionally biased region" description="Basic and acidic residues" evidence="7">
    <location>
        <begin position="567"/>
        <end position="578"/>
    </location>
</feature>
<gene>
    <name evidence="9" type="ORF">ADUPG1_012426</name>
</gene>
<evidence type="ECO:0000256" key="5">
    <source>
        <dbReference type="ARBA" id="ARBA00023054"/>
    </source>
</evidence>
<reference evidence="9" key="1">
    <citation type="submission" date="2022-03" db="EMBL/GenBank/DDBJ databases">
        <title>Draft genome sequence of Aduncisulcus paluster, a free-living microaerophilic Fornicata.</title>
        <authorList>
            <person name="Yuyama I."/>
            <person name="Kume K."/>
            <person name="Tamura T."/>
            <person name="Inagaki Y."/>
            <person name="Hashimoto T."/>
        </authorList>
    </citation>
    <scope>NUCLEOTIDE SEQUENCE</scope>
    <source>
        <strain evidence="9">NY0171</strain>
    </source>
</reference>
<dbReference type="PRINTS" id="PR00380">
    <property type="entry name" value="KINESINHEAVY"/>
</dbReference>
<feature type="compositionally biased region" description="Polar residues" evidence="7">
    <location>
        <begin position="600"/>
        <end position="609"/>
    </location>
</feature>
<feature type="binding site" evidence="6">
    <location>
        <begin position="226"/>
        <end position="233"/>
    </location>
    <ligand>
        <name>ATP</name>
        <dbReference type="ChEBI" id="CHEBI:30616"/>
    </ligand>
</feature>
<keyword evidence="2" id="KW-0963">Cytoplasm</keyword>
<feature type="compositionally biased region" description="Low complexity" evidence="7">
    <location>
        <begin position="824"/>
        <end position="846"/>
    </location>
</feature>
<dbReference type="Pfam" id="PF00225">
    <property type="entry name" value="Kinesin"/>
    <property type="match status" value="1"/>
</dbReference>
<evidence type="ECO:0000256" key="4">
    <source>
        <dbReference type="ARBA" id="ARBA00022840"/>
    </source>
</evidence>
<evidence type="ECO:0000256" key="3">
    <source>
        <dbReference type="ARBA" id="ARBA00022741"/>
    </source>
</evidence>
<evidence type="ECO:0000256" key="6">
    <source>
        <dbReference type="PROSITE-ProRule" id="PRU00283"/>
    </source>
</evidence>
<feature type="compositionally biased region" description="Polar residues" evidence="7">
    <location>
        <begin position="627"/>
        <end position="646"/>
    </location>
</feature>
<feature type="compositionally biased region" description="Low complexity" evidence="7">
    <location>
        <begin position="16"/>
        <end position="33"/>
    </location>
</feature>
<evidence type="ECO:0000313" key="10">
    <source>
        <dbReference type="Proteomes" id="UP001057375"/>
    </source>
</evidence>
<feature type="domain" description="Kinesin motor" evidence="8">
    <location>
        <begin position="144"/>
        <end position="481"/>
    </location>
</feature>
<dbReference type="PANTHER" id="PTHR47969:SF15">
    <property type="entry name" value="CHROMOSOME-ASSOCIATED KINESIN KIF4A-RELATED"/>
    <property type="match status" value="1"/>
</dbReference>
<comment type="subcellular location">
    <subcellularLocation>
        <location evidence="1">Cytoplasm</location>
    </subcellularLocation>
</comment>
<dbReference type="Gene3D" id="3.40.850.10">
    <property type="entry name" value="Kinesin motor domain"/>
    <property type="match status" value="1"/>
</dbReference>
<name>A0ABQ5K348_9EUKA</name>
<protein>
    <submittedName>
        <fullName evidence="9">Multi-domain containing protein</fullName>
    </submittedName>
</protein>
<organism evidence="9 10">
    <name type="scientific">Aduncisulcus paluster</name>
    <dbReference type="NCBI Taxonomy" id="2918883"/>
    <lineage>
        <taxon>Eukaryota</taxon>
        <taxon>Metamonada</taxon>
        <taxon>Carpediemonas-like organisms</taxon>
        <taxon>Aduncisulcus</taxon>
    </lineage>
</organism>
<dbReference type="InterPro" id="IPR027417">
    <property type="entry name" value="P-loop_NTPase"/>
</dbReference>
<feature type="region of interest" description="Disordered" evidence="7">
    <location>
        <begin position="1"/>
        <end position="109"/>
    </location>
</feature>
<keyword evidence="3 6" id="KW-0547">Nucleotide-binding</keyword>
<dbReference type="SUPFAM" id="SSF52540">
    <property type="entry name" value="P-loop containing nucleoside triphosphate hydrolases"/>
    <property type="match status" value="1"/>
</dbReference>
<dbReference type="SMART" id="SM00129">
    <property type="entry name" value="KISc"/>
    <property type="match status" value="1"/>
</dbReference>
<dbReference type="PROSITE" id="PS50067">
    <property type="entry name" value="KINESIN_MOTOR_2"/>
    <property type="match status" value="1"/>
</dbReference>
<proteinExistence type="inferred from homology"/>
<dbReference type="EMBL" id="BQXS01012466">
    <property type="protein sequence ID" value="GKT23450.1"/>
    <property type="molecule type" value="Genomic_DNA"/>
</dbReference>
<evidence type="ECO:0000256" key="1">
    <source>
        <dbReference type="ARBA" id="ARBA00004496"/>
    </source>
</evidence>
<dbReference type="InterPro" id="IPR027640">
    <property type="entry name" value="Kinesin-like_fam"/>
</dbReference>
<keyword evidence="6" id="KW-0505">Motor protein</keyword>
<feature type="compositionally biased region" description="Low complexity" evidence="7">
    <location>
        <begin position="685"/>
        <end position="695"/>
    </location>
</feature>
<dbReference type="Proteomes" id="UP001057375">
    <property type="component" value="Unassembled WGS sequence"/>
</dbReference>
<comment type="caution">
    <text evidence="9">The sequence shown here is derived from an EMBL/GenBank/DDBJ whole genome shotgun (WGS) entry which is preliminary data.</text>
</comment>
<feature type="compositionally biased region" description="Basic and acidic residues" evidence="7">
    <location>
        <begin position="716"/>
        <end position="727"/>
    </location>
</feature>
<comment type="similarity">
    <text evidence="6">Belongs to the TRAFAC class myosin-kinesin ATPase superfamily. Kinesin family.</text>
</comment>
<dbReference type="InterPro" id="IPR036961">
    <property type="entry name" value="Kinesin_motor_dom_sf"/>
</dbReference>
<sequence>MSDHTPKSLGEMVSTPIAHSASPADSSPPESQSTALNLKPIGSLATMSSLRKSSMSRFRSRHNTNSSNSDISPSKPWSQSLPSPRRATVPSRRPPLRASHSHSFADEEASSPVLASDVFKYSQQPRRHSYQERGGNHKKSKWKSIRVVCRVRPMLPKELAEGEKASCDVEDHKVRAMDPHGKATLYRFASALPPGAGQESVYDAVLLDDIVDHVIHGYGACMLAYGQTGSGKSHTMIGPDGGIEIPSPSDNNAGVIPRTIHKLFTQTKSLTLSFCEVYNEQVFDLLHEIRMTIEKMKGIIHKDVAAGLAKPLKIKWDRDDGFYVDDLTTVTVTSAEEAIQVLQIGTSARKVASHDLNRASSRSHGILDIKLGNGGRLMFGDLAGSERLKASKVSGIHAKETGHINKSLFILGTVINALSSSSSNKLSLISSRIRETVLTKLLGATLTGNSITCLVACVNPCLRQGAETLRTLDYASTAQNIRTKPILRSVTGKSRDSAGEEGSQGFERAAKLQSEVAALQLQLRAYRRQIQKLGGVPQEPSGLLNKIMRKSEDLLVQEMQRKVKKPVDVLAQIREKDSSSGSGRGGEGDEYDDDPKLMSSHPQRVTTQPRRIPLKDRGKFLGPESPPATSMKGSLASSMDYFTSPMSSSASGGGGRGGSFRSSSVASPMKTPRSSRHQKMTSPHSSSVVSQGSRSTTRRRAVPSSPGEFSDISELSESRGSSRDSKQSRGGRRMGLDSTHFHADALERVQMENVVLTHALEDLKEQLSTLTQGSPNRIGHAFSTGEMSSIGGPFTSSAYEPSGIGGSEGYDMRTRRKRRKMRKPVSSFSSFKPRSSSSDALSVSHSFHPPRRATVHYGA</sequence>
<evidence type="ECO:0000256" key="7">
    <source>
        <dbReference type="SAM" id="MobiDB-lite"/>
    </source>
</evidence>
<feature type="compositionally biased region" description="Basic residues" evidence="7">
    <location>
        <begin position="814"/>
        <end position="823"/>
    </location>
</feature>
<evidence type="ECO:0000313" key="9">
    <source>
        <dbReference type="EMBL" id="GKT23450.1"/>
    </source>
</evidence>
<evidence type="ECO:0000256" key="2">
    <source>
        <dbReference type="ARBA" id="ARBA00022490"/>
    </source>
</evidence>
<dbReference type="PANTHER" id="PTHR47969">
    <property type="entry name" value="CHROMOSOME-ASSOCIATED KINESIN KIF4A-RELATED"/>
    <property type="match status" value="1"/>
</dbReference>
<feature type="compositionally biased region" description="Polar residues" evidence="7">
    <location>
        <begin position="45"/>
        <end position="82"/>
    </location>
</feature>
<feature type="region of interest" description="Disordered" evidence="7">
    <location>
        <begin position="567"/>
        <end position="736"/>
    </location>
</feature>
<feature type="region of interest" description="Disordered" evidence="7">
    <location>
        <begin position="795"/>
        <end position="859"/>
    </location>
</feature>
<evidence type="ECO:0000259" key="8">
    <source>
        <dbReference type="PROSITE" id="PS50067"/>
    </source>
</evidence>
<dbReference type="InterPro" id="IPR001752">
    <property type="entry name" value="Kinesin_motor_dom"/>
</dbReference>
<accession>A0ABQ5K348</accession>
<keyword evidence="5" id="KW-0175">Coiled coil</keyword>
<keyword evidence="4 6" id="KW-0067">ATP-binding</keyword>
<feature type="compositionally biased region" description="Basic residues" evidence="7">
    <location>
        <begin position="848"/>
        <end position="859"/>
    </location>
</feature>